<evidence type="ECO:0000313" key="11">
    <source>
        <dbReference type="Proteomes" id="UP000031843"/>
    </source>
</evidence>
<dbReference type="Proteomes" id="UP000031843">
    <property type="component" value="Chromosome secondary"/>
</dbReference>
<dbReference type="KEGG" id="cbw:RR42_s1095"/>
<feature type="transmembrane region" description="Helical" evidence="9">
    <location>
        <begin position="153"/>
        <end position="170"/>
    </location>
</feature>
<sequence length="436" mass="46650">MKANKLTTRIMIAMVLGIVTGYLCNRFVPDAAMAKEIASYFSIVTDVFLRLIKMIIAPLVFGTLVAGIAGMKDASAVGRIGIKALGWFITASLLSLLLGMFFVDLLQPGHALNLPLPEIGTATNLKTSTLNLKDFITHVFPKSVFEAMAQNEILQILVFSLFFGFAIASFKGKVGHHLVASIEELVAIMLRVTDFVMRFAPLGVFAAVAAAITVQGIGVLFTYGKFIGGFYLGLLVLWLVLTAAGYLFLGGRVFTLLKLIREPTILAFSTASSEAAYPKTMEQMEKFGVPNKVTGFVLPLGYSFNLDGSMMYQAFAALFIAQAYNIEMSLTQQITMLLVLMVTSKGIAGVPRASIVVVAATLPMFNLPEAGLLLILGIDQFLDMGRTATNVIGNSIATAVVAKWEGELGVTQDPDAVAALEAGDIAQAPAQQPRAG</sequence>
<keyword evidence="3" id="KW-1003">Cell membrane</keyword>
<keyword evidence="11" id="KW-1185">Reference proteome</keyword>
<dbReference type="Gene3D" id="1.10.3860.10">
    <property type="entry name" value="Sodium:dicarboxylate symporter"/>
    <property type="match status" value="1"/>
</dbReference>
<accession>A0A0C4YL30</accession>
<evidence type="ECO:0000256" key="2">
    <source>
        <dbReference type="ARBA" id="ARBA00022448"/>
    </source>
</evidence>
<keyword evidence="6 9" id="KW-1133">Transmembrane helix</keyword>
<dbReference type="GO" id="GO:0015293">
    <property type="term" value="F:symporter activity"/>
    <property type="evidence" value="ECO:0007669"/>
    <property type="project" value="UniProtKB-KW"/>
</dbReference>
<dbReference type="SUPFAM" id="SSF118215">
    <property type="entry name" value="Proton glutamate symport protein"/>
    <property type="match status" value="1"/>
</dbReference>
<dbReference type="GO" id="GO:0005886">
    <property type="term" value="C:plasma membrane"/>
    <property type="evidence" value="ECO:0007669"/>
    <property type="project" value="UniProtKB-SubCell"/>
</dbReference>
<dbReference type="PANTHER" id="PTHR42865">
    <property type="entry name" value="PROTON/GLUTAMATE-ASPARTATE SYMPORTER"/>
    <property type="match status" value="1"/>
</dbReference>
<dbReference type="STRING" id="68895.RR42_s1095"/>
<comment type="subcellular location">
    <subcellularLocation>
        <location evidence="1">Cell membrane</location>
        <topology evidence="1">Multi-pass membrane protein</topology>
    </subcellularLocation>
</comment>
<dbReference type="AlphaFoldDB" id="A0A0C4YL30"/>
<evidence type="ECO:0000256" key="3">
    <source>
        <dbReference type="ARBA" id="ARBA00022475"/>
    </source>
</evidence>
<keyword evidence="5" id="KW-0769">Symport</keyword>
<keyword evidence="4 9" id="KW-0812">Transmembrane</keyword>
<feature type="transmembrane region" description="Helical" evidence="9">
    <location>
        <begin position="48"/>
        <end position="70"/>
    </location>
</feature>
<protein>
    <submittedName>
        <fullName evidence="10">Proton/glutamate symport protein or Sodium/glutamate symport protein</fullName>
    </submittedName>
</protein>
<feature type="transmembrane region" description="Helical" evidence="9">
    <location>
        <begin position="82"/>
        <end position="103"/>
    </location>
</feature>
<evidence type="ECO:0000313" key="10">
    <source>
        <dbReference type="EMBL" id="AJG22684.1"/>
    </source>
</evidence>
<evidence type="ECO:0000256" key="7">
    <source>
        <dbReference type="ARBA" id="ARBA00023136"/>
    </source>
</evidence>
<dbReference type="GO" id="GO:0006835">
    <property type="term" value="P:dicarboxylic acid transport"/>
    <property type="evidence" value="ECO:0007669"/>
    <property type="project" value="TreeGrafter"/>
</dbReference>
<dbReference type="PRINTS" id="PR00173">
    <property type="entry name" value="EDTRNSPORT"/>
</dbReference>
<name>A0A0C4YL30_9BURK</name>
<dbReference type="PANTHER" id="PTHR42865:SF7">
    <property type="entry name" value="PROTON_GLUTAMATE-ASPARTATE SYMPORTER"/>
    <property type="match status" value="1"/>
</dbReference>
<evidence type="ECO:0000256" key="8">
    <source>
        <dbReference type="ARBA" id="ARBA00053346"/>
    </source>
</evidence>
<dbReference type="OrthoDB" id="9766690at2"/>
<proteinExistence type="predicted"/>
<dbReference type="EMBL" id="CP010537">
    <property type="protein sequence ID" value="AJG22684.1"/>
    <property type="molecule type" value="Genomic_DNA"/>
</dbReference>
<evidence type="ECO:0000256" key="9">
    <source>
        <dbReference type="SAM" id="Phobius"/>
    </source>
</evidence>
<gene>
    <name evidence="10" type="ORF">RR42_s1095</name>
</gene>
<dbReference type="InterPro" id="IPR036458">
    <property type="entry name" value="Na:dicarbo_symporter_sf"/>
</dbReference>
<keyword evidence="2" id="KW-0813">Transport</keyword>
<dbReference type="FunFam" id="1.10.3860.10:FF:000001">
    <property type="entry name" value="C4-dicarboxylate transport protein"/>
    <property type="match status" value="1"/>
</dbReference>
<reference evidence="10 11" key="1">
    <citation type="journal article" date="2015" name="Genome Announc.">
        <title>Complete Genome Sequence of Cupriavidus basilensis 4G11, Isolated from the Oak Ridge Field Research Center Site.</title>
        <authorList>
            <person name="Ray J."/>
            <person name="Waters R.J."/>
            <person name="Skerker J.M."/>
            <person name="Kuehl J.V."/>
            <person name="Price M.N."/>
            <person name="Huang J."/>
            <person name="Chakraborty R."/>
            <person name="Arkin A.P."/>
            <person name="Deutschbauer A."/>
        </authorList>
    </citation>
    <scope>NUCLEOTIDE SEQUENCE [LARGE SCALE GENOMIC DNA]</scope>
    <source>
        <strain evidence="10">4G11</strain>
    </source>
</reference>
<keyword evidence="7 9" id="KW-0472">Membrane</keyword>
<evidence type="ECO:0000256" key="6">
    <source>
        <dbReference type="ARBA" id="ARBA00022989"/>
    </source>
</evidence>
<evidence type="ECO:0000256" key="1">
    <source>
        <dbReference type="ARBA" id="ARBA00004651"/>
    </source>
</evidence>
<dbReference type="Pfam" id="PF00375">
    <property type="entry name" value="SDF"/>
    <property type="match status" value="1"/>
</dbReference>
<dbReference type="InterPro" id="IPR001991">
    <property type="entry name" value="Na-dicarboxylate_symporter"/>
</dbReference>
<feature type="transmembrane region" description="Helical" evidence="9">
    <location>
        <begin position="229"/>
        <end position="249"/>
    </location>
</feature>
<evidence type="ECO:0000256" key="4">
    <source>
        <dbReference type="ARBA" id="ARBA00022692"/>
    </source>
</evidence>
<comment type="function">
    <text evidence="8">Responsible for the transport of dicarboxylates such as succinate, fumarate, and malate from the periplasm across the membrane.</text>
</comment>
<organism evidence="10 11">
    <name type="scientific">Cupriavidus basilensis</name>
    <dbReference type="NCBI Taxonomy" id="68895"/>
    <lineage>
        <taxon>Bacteria</taxon>
        <taxon>Pseudomonadati</taxon>
        <taxon>Pseudomonadota</taxon>
        <taxon>Betaproteobacteria</taxon>
        <taxon>Burkholderiales</taxon>
        <taxon>Burkholderiaceae</taxon>
        <taxon>Cupriavidus</taxon>
    </lineage>
</organism>
<feature type="transmembrane region" description="Helical" evidence="9">
    <location>
        <begin position="12"/>
        <end position="28"/>
    </location>
</feature>
<evidence type="ECO:0000256" key="5">
    <source>
        <dbReference type="ARBA" id="ARBA00022847"/>
    </source>
</evidence>
<dbReference type="RefSeq" id="WP_043354260.1">
    <property type="nucleotide sequence ID" value="NZ_CP010537.1"/>
</dbReference>
<feature type="transmembrane region" description="Helical" evidence="9">
    <location>
        <begin position="199"/>
        <end position="223"/>
    </location>
</feature>